<dbReference type="Pfam" id="PF12833">
    <property type="entry name" value="HTH_18"/>
    <property type="match status" value="1"/>
</dbReference>
<dbReference type="InterPro" id="IPR009057">
    <property type="entry name" value="Homeodomain-like_sf"/>
</dbReference>
<keyword evidence="3" id="KW-0804">Transcription</keyword>
<dbReference type="PANTHER" id="PTHR47893:SF1">
    <property type="entry name" value="REGULATORY PROTEIN PCHR"/>
    <property type="match status" value="1"/>
</dbReference>
<dbReference type="PROSITE" id="PS00041">
    <property type="entry name" value="HTH_ARAC_FAMILY_1"/>
    <property type="match status" value="1"/>
</dbReference>
<dbReference type="RefSeq" id="WP_172309586.1">
    <property type="nucleotide sequence ID" value="NZ_WOEY01000026.1"/>
</dbReference>
<evidence type="ECO:0000259" key="4">
    <source>
        <dbReference type="PROSITE" id="PS01124"/>
    </source>
</evidence>
<dbReference type="InterPro" id="IPR053142">
    <property type="entry name" value="PchR_regulatory_protein"/>
</dbReference>
<organism evidence="5 6">
    <name type="scientific">Paraburkholderia solitsugae</name>
    <dbReference type="NCBI Taxonomy" id="2675748"/>
    <lineage>
        <taxon>Bacteria</taxon>
        <taxon>Pseudomonadati</taxon>
        <taxon>Pseudomonadota</taxon>
        <taxon>Betaproteobacteria</taxon>
        <taxon>Burkholderiales</taxon>
        <taxon>Burkholderiaceae</taxon>
        <taxon>Paraburkholderia</taxon>
    </lineage>
</organism>
<gene>
    <name evidence="5" type="ORF">GNZ12_06595</name>
</gene>
<dbReference type="Proteomes" id="UP000652198">
    <property type="component" value="Unassembled WGS sequence"/>
</dbReference>
<evidence type="ECO:0000313" key="6">
    <source>
        <dbReference type="Proteomes" id="UP000652198"/>
    </source>
</evidence>
<dbReference type="Gene3D" id="1.10.10.60">
    <property type="entry name" value="Homeodomain-like"/>
    <property type="match status" value="1"/>
</dbReference>
<dbReference type="SMART" id="SM00342">
    <property type="entry name" value="HTH_ARAC"/>
    <property type="match status" value="1"/>
</dbReference>
<evidence type="ECO:0000256" key="1">
    <source>
        <dbReference type="ARBA" id="ARBA00023015"/>
    </source>
</evidence>
<dbReference type="PROSITE" id="PS01124">
    <property type="entry name" value="HTH_ARAC_FAMILY_2"/>
    <property type="match status" value="1"/>
</dbReference>
<reference evidence="5 6" key="1">
    <citation type="submission" date="2019-11" db="EMBL/GenBank/DDBJ databases">
        <title>Metabolism of dissolved organic matter in forest soils.</title>
        <authorList>
            <person name="Cyle K.T."/>
            <person name="Wilhelm R.C."/>
            <person name="Martinez C.E."/>
        </authorList>
    </citation>
    <scope>NUCLEOTIDE SEQUENCE [LARGE SCALE GENOMIC DNA]</scope>
    <source>
        <strain evidence="5 6">1N</strain>
    </source>
</reference>
<dbReference type="EMBL" id="WOEY01000026">
    <property type="protein sequence ID" value="NPT40991.1"/>
    <property type="molecule type" value="Genomic_DNA"/>
</dbReference>
<dbReference type="InterPro" id="IPR018062">
    <property type="entry name" value="HTH_AraC-typ_CS"/>
</dbReference>
<dbReference type="PANTHER" id="PTHR47893">
    <property type="entry name" value="REGULATORY PROTEIN PCHR"/>
    <property type="match status" value="1"/>
</dbReference>
<evidence type="ECO:0000256" key="2">
    <source>
        <dbReference type="ARBA" id="ARBA00023125"/>
    </source>
</evidence>
<evidence type="ECO:0000313" key="5">
    <source>
        <dbReference type="EMBL" id="NPT40991.1"/>
    </source>
</evidence>
<evidence type="ECO:0000256" key="3">
    <source>
        <dbReference type="ARBA" id="ARBA00023163"/>
    </source>
</evidence>
<keyword evidence="1" id="KW-0805">Transcription regulation</keyword>
<dbReference type="InterPro" id="IPR018060">
    <property type="entry name" value="HTH_AraC"/>
</dbReference>
<feature type="domain" description="HTH araC/xylS-type" evidence="4">
    <location>
        <begin position="221"/>
        <end position="321"/>
    </location>
</feature>
<sequence>MSRLCDVPDSQSFVRSMRHAEPFSSSAAFDGWDLAYTQLSSGQFRCDSQEVRFGGVQIYTEASNATMHQTGAAWENAYTFIVPCEMREAGRVNGVAWHTAIVAFRGEHEFNARVPPMNLLAVSISQTLVESCWGEAEASGIARRLRLGLHLAGTVDQVEHAARDLVDVMNTCVAQPDMLNSADARVATTHALLDVLMPFVADEHASQMMVCGPHNRTRLVRQAREFALASIDASLRIVDLCRALGVSRRALQYCFEQELGVSPVTYLRLLRLNGARRDLLYPDASLQVKDVAARWGFWHWSRFSAEYRHMYGELPSQTLQASRQG</sequence>
<name>A0ABX2BM52_9BURK</name>
<keyword evidence="2" id="KW-0238">DNA-binding</keyword>
<comment type="caution">
    <text evidence="5">The sequence shown here is derived from an EMBL/GenBank/DDBJ whole genome shotgun (WGS) entry which is preliminary data.</text>
</comment>
<accession>A0ABX2BM52</accession>
<dbReference type="SUPFAM" id="SSF46689">
    <property type="entry name" value="Homeodomain-like"/>
    <property type="match status" value="2"/>
</dbReference>
<protein>
    <submittedName>
        <fullName evidence="5">Helix-turn-helix domain-containing protein</fullName>
    </submittedName>
</protein>
<keyword evidence="6" id="KW-1185">Reference proteome</keyword>
<proteinExistence type="predicted"/>